<comment type="caution">
    <text evidence="2">The sequence shown here is derived from an EMBL/GenBank/DDBJ whole genome shotgun (WGS) entry which is preliminary data.</text>
</comment>
<organism evidence="2 3">
    <name type="scientific">Thalassobacterium sedimentorum</name>
    <dbReference type="NCBI Taxonomy" id="3041258"/>
    <lineage>
        <taxon>Bacteria</taxon>
        <taxon>Pseudomonadati</taxon>
        <taxon>Verrucomicrobiota</taxon>
        <taxon>Opitutia</taxon>
        <taxon>Puniceicoccales</taxon>
        <taxon>Coraliomargaritaceae</taxon>
        <taxon>Thalassobacterium</taxon>
    </lineage>
</organism>
<evidence type="ECO:0000256" key="1">
    <source>
        <dbReference type="SAM" id="SignalP"/>
    </source>
</evidence>
<sequence length="430" mass="47573">MKKTRSLRLPSASTLIIAALTVAAGLPGTQAANSSQATATGTTQQKSSNWFAWLADNPGSLYKNPENPLLQELKLMGRVHYELGYVDGSDTNNDDFSEGHDEYRRVRIGTQGKFLQYFGFKYQINLVSDARNTASGGDLDWGYDSIDEAYLSFDLAKALDSQRFDRLKLHYGRQKFVFSQEGHLSSNKMPTIERAALSNKVYDSGRPTGLKVDGAAGDWSFQAALYSSSTDGDDNAEFNGWQDDLLYYAHLAKQIDPQLKIGLDLSYNNADASSEDSVLSYRWASSLHATYDADIWGIAGDLIYGDNGGSDMTTDSERQGSFGGIVLTPYRWIVKDKLQAVAQYQYARAEESEGIRINSRYGRAAGTGSTPLADVNSGRGDEHHSIYTGLNYLLLGHQAKIQAGVEYQTMDTPSGDFETLTWLFTFRTYF</sequence>
<feature type="signal peptide" evidence="1">
    <location>
        <begin position="1"/>
        <end position="24"/>
    </location>
</feature>
<gene>
    <name evidence="2" type="ORF">QEH59_08615</name>
</gene>
<dbReference type="InterPro" id="IPR023614">
    <property type="entry name" value="Porin_dom_sf"/>
</dbReference>
<dbReference type="RefSeq" id="WP_308984962.1">
    <property type="nucleotide sequence ID" value="NZ_JARXIC010000011.1"/>
</dbReference>
<evidence type="ECO:0000313" key="3">
    <source>
        <dbReference type="Proteomes" id="UP001243717"/>
    </source>
</evidence>
<accession>A0ABU1AI40</accession>
<dbReference type="Pfam" id="PF07396">
    <property type="entry name" value="Porin_O_P"/>
    <property type="match status" value="1"/>
</dbReference>
<keyword evidence="3" id="KW-1185">Reference proteome</keyword>
<dbReference type="EMBL" id="JARXIC010000011">
    <property type="protein sequence ID" value="MDQ8194487.1"/>
    <property type="molecule type" value="Genomic_DNA"/>
</dbReference>
<name>A0ABU1AI40_9BACT</name>
<dbReference type="InterPro" id="IPR010870">
    <property type="entry name" value="Porin_O/P"/>
</dbReference>
<evidence type="ECO:0000313" key="2">
    <source>
        <dbReference type="EMBL" id="MDQ8194487.1"/>
    </source>
</evidence>
<dbReference type="Proteomes" id="UP001243717">
    <property type="component" value="Unassembled WGS sequence"/>
</dbReference>
<keyword evidence="1" id="KW-0732">Signal</keyword>
<dbReference type="Gene3D" id="2.40.160.10">
    <property type="entry name" value="Porin"/>
    <property type="match status" value="1"/>
</dbReference>
<protein>
    <submittedName>
        <fullName evidence="2">Porin</fullName>
    </submittedName>
</protein>
<feature type="chain" id="PRO_5045055959" evidence="1">
    <location>
        <begin position="25"/>
        <end position="430"/>
    </location>
</feature>
<dbReference type="SUPFAM" id="SSF56935">
    <property type="entry name" value="Porins"/>
    <property type="match status" value="1"/>
</dbReference>
<proteinExistence type="predicted"/>
<reference evidence="2 3" key="1">
    <citation type="submission" date="2023-04" db="EMBL/GenBank/DDBJ databases">
        <title>A novel bacteria isolated from coastal sediment.</title>
        <authorList>
            <person name="Liu X.-J."/>
            <person name="Du Z.-J."/>
        </authorList>
    </citation>
    <scope>NUCLEOTIDE SEQUENCE [LARGE SCALE GENOMIC DNA]</scope>
    <source>
        <strain evidence="2 3">SDUM461004</strain>
    </source>
</reference>